<accession>A0A417Z8M3</accession>
<proteinExistence type="inferred from homology"/>
<evidence type="ECO:0000256" key="6">
    <source>
        <dbReference type="SAM" id="MobiDB-lite"/>
    </source>
</evidence>
<dbReference type="PANTHER" id="PTHR10429">
    <property type="entry name" value="DNA-3-METHYLADENINE GLYCOSYLASE"/>
    <property type="match status" value="1"/>
</dbReference>
<evidence type="ECO:0000256" key="3">
    <source>
        <dbReference type="ARBA" id="ARBA00022801"/>
    </source>
</evidence>
<dbReference type="NCBIfam" id="TIGR00567">
    <property type="entry name" value="3mg"/>
    <property type="match status" value="1"/>
</dbReference>
<protein>
    <recommendedName>
        <fullName evidence="5">Putative 3-methyladenine DNA glycosylase</fullName>
        <ecNumber evidence="5">3.2.2.-</ecNumber>
    </recommendedName>
</protein>
<evidence type="ECO:0000256" key="1">
    <source>
        <dbReference type="ARBA" id="ARBA00009232"/>
    </source>
</evidence>
<dbReference type="NCBIfam" id="NF002003">
    <property type="entry name" value="PRK00802.1-3"/>
    <property type="match status" value="1"/>
</dbReference>
<dbReference type="EC" id="3.2.2.-" evidence="5"/>
<keyword evidence="7" id="KW-0326">Glycosidase</keyword>
<evidence type="ECO:0000256" key="2">
    <source>
        <dbReference type="ARBA" id="ARBA00022763"/>
    </source>
</evidence>
<evidence type="ECO:0000313" key="8">
    <source>
        <dbReference type="Proteomes" id="UP000285376"/>
    </source>
</evidence>
<dbReference type="EMBL" id="QWLM01000003">
    <property type="protein sequence ID" value="RHW46998.1"/>
    <property type="molecule type" value="Genomic_DNA"/>
</dbReference>
<dbReference type="AlphaFoldDB" id="A0A417Z8M3"/>
<dbReference type="InterPro" id="IPR003180">
    <property type="entry name" value="MPG"/>
</dbReference>
<dbReference type="GO" id="GO:0006284">
    <property type="term" value="P:base-excision repair"/>
    <property type="evidence" value="ECO:0007669"/>
    <property type="project" value="InterPro"/>
</dbReference>
<dbReference type="GO" id="GO:0003677">
    <property type="term" value="F:DNA binding"/>
    <property type="evidence" value="ECO:0007669"/>
    <property type="project" value="InterPro"/>
</dbReference>
<keyword evidence="4 5" id="KW-0234">DNA repair</keyword>
<dbReference type="GO" id="GO:0003905">
    <property type="term" value="F:alkylbase DNA N-glycosylase activity"/>
    <property type="evidence" value="ECO:0007669"/>
    <property type="project" value="InterPro"/>
</dbReference>
<dbReference type="SUPFAM" id="SSF50486">
    <property type="entry name" value="FMT C-terminal domain-like"/>
    <property type="match status" value="1"/>
</dbReference>
<feature type="compositionally biased region" description="Basic and acidic residues" evidence="6">
    <location>
        <begin position="9"/>
        <end position="29"/>
    </location>
</feature>
<keyword evidence="3 5" id="KW-0378">Hydrolase</keyword>
<evidence type="ECO:0000313" key="7">
    <source>
        <dbReference type="EMBL" id="RHW46998.1"/>
    </source>
</evidence>
<dbReference type="InterPro" id="IPR036995">
    <property type="entry name" value="MPG_sf"/>
</dbReference>
<organism evidence="7 8">
    <name type="scientific">Dermacoccus abyssi</name>
    <dbReference type="NCBI Taxonomy" id="322596"/>
    <lineage>
        <taxon>Bacteria</taxon>
        <taxon>Bacillati</taxon>
        <taxon>Actinomycetota</taxon>
        <taxon>Actinomycetes</taxon>
        <taxon>Micrococcales</taxon>
        <taxon>Dermacoccaceae</taxon>
        <taxon>Dermacoccus</taxon>
    </lineage>
</organism>
<dbReference type="CDD" id="cd00540">
    <property type="entry name" value="AAG"/>
    <property type="match status" value="1"/>
</dbReference>
<dbReference type="HAMAP" id="MF_00527">
    <property type="entry name" value="3MGH"/>
    <property type="match status" value="1"/>
</dbReference>
<comment type="similarity">
    <text evidence="1 5">Belongs to the DNA glycosylase MPG family.</text>
</comment>
<gene>
    <name evidence="7" type="ORF">D1832_03000</name>
</gene>
<dbReference type="Gene3D" id="3.10.300.10">
    <property type="entry name" value="Methylpurine-DNA glycosylase (MPG)"/>
    <property type="match status" value="1"/>
</dbReference>
<dbReference type="PANTHER" id="PTHR10429:SF0">
    <property type="entry name" value="DNA-3-METHYLADENINE GLYCOSYLASE"/>
    <property type="match status" value="1"/>
</dbReference>
<reference evidence="7 8" key="1">
    <citation type="submission" date="2018-08" db="EMBL/GenBank/DDBJ databases">
        <title>Whole genome sequence analysis of Dermacoccus abyssi bacteria isolated from Deep Mariana trench Micromonospora spp reveals genes involved in the environmental adaptation and production of secondary metabolites.</title>
        <authorList>
            <person name="Abdel-Mageed W.M."/>
            <person name="Lehri B."/>
            <person name="Nouioui I."/>
            <person name="Goodfellow I."/>
            <person name="Jaspars M."/>
            <person name="Karlyshev A."/>
        </authorList>
    </citation>
    <scope>NUCLEOTIDE SEQUENCE [LARGE SCALE GENOMIC DNA]</scope>
    <source>
        <strain evidence="7 8">MT1.1</strain>
    </source>
</reference>
<evidence type="ECO:0000256" key="4">
    <source>
        <dbReference type="ARBA" id="ARBA00023204"/>
    </source>
</evidence>
<dbReference type="Pfam" id="PF02245">
    <property type="entry name" value="Pur_DNA_glyco"/>
    <property type="match status" value="1"/>
</dbReference>
<name>A0A417Z8M3_9MICO</name>
<feature type="region of interest" description="Disordered" evidence="6">
    <location>
        <begin position="1"/>
        <end position="29"/>
    </location>
</feature>
<comment type="caution">
    <text evidence="7">The sequence shown here is derived from an EMBL/GenBank/DDBJ whole genome shotgun (WGS) entry which is preliminary data.</text>
</comment>
<dbReference type="InterPro" id="IPR011034">
    <property type="entry name" value="Formyl_transferase-like_C_sf"/>
</dbReference>
<keyword evidence="2 5" id="KW-0227">DNA damage</keyword>
<evidence type="ECO:0000256" key="5">
    <source>
        <dbReference type="HAMAP-Rule" id="MF_00527"/>
    </source>
</evidence>
<dbReference type="Proteomes" id="UP000285376">
    <property type="component" value="Unassembled WGS sequence"/>
</dbReference>
<sequence length="241" mass="26061">MSPIPRNRGVRDRDGGTHRQRWHNEGVHPVDPDLFAAAPEVVAPRLLGLVVHHDGVGVRISEVEAYAGERDPGSHGFRGRTPRNAALFGPPGTVYVYISYGIHRAFNLVCGPDGESAGVLVRAGEVVEGEEIARRRRGGDRRDVPSRLLARGPGNLGQALGVDLDLNGTPVTGRDAQVRLTVPDGCSRLEYRSGPRVGVSGPGGDSTLYPWRFWLPDDPTVSAYRPAVARRRAATNPHQPK</sequence>